<dbReference type="Gene3D" id="3.40.50.12470">
    <property type="match status" value="1"/>
</dbReference>
<dbReference type="GO" id="GO:0030976">
    <property type="term" value="F:thiamine pyrophosphate binding"/>
    <property type="evidence" value="ECO:0007669"/>
    <property type="project" value="UniProtKB-UniRule"/>
</dbReference>
<protein>
    <recommendedName>
        <fullName evidence="6">2-oxoglutarate dehydrogenase E1 component</fullName>
        <ecNumber evidence="6">1.2.4.2</ecNumber>
    </recommendedName>
    <alternativeName>
        <fullName evidence="6">Alpha-ketoglutarate dehydrogenase</fullName>
    </alternativeName>
</protein>
<dbReference type="PANTHER" id="PTHR23152">
    <property type="entry name" value="2-OXOGLUTARATE DEHYDROGENASE"/>
    <property type="match status" value="1"/>
</dbReference>
<evidence type="ECO:0000256" key="3">
    <source>
        <dbReference type="ARBA" id="ARBA00023052"/>
    </source>
</evidence>
<dbReference type="SUPFAM" id="SSF52518">
    <property type="entry name" value="Thiamin diphosphate-binding fold (THDP-binding)"/>
    <property type="match status" value="2"/>
</dbReference>
<reference evidence="8 9" key="1">
    <citation type="journal article" date="2015" name="Stand. Genomic Sci.">
        <title>Genomic Encyclopedia of Bacterial and Archaeal Type Strains, Phase III: the genomes of soil and plant-associated and newly described type strains.</title>
        <authorList>
            <person name="Whitman W.B."/>
            <person name="Woyke T."/>
            <person name="Klenk H.P."/>
            <person name="Zhou Y."/>
            <person name="Lilburn T.G."/>
            <person name="Beck B.J."/>
            <person name="De Vos P."/>
            <person name="Vandamme P."/>
            <person name="Eisen J.A."/>
            <person name="Garrity G."/>
            <person name="Hugenholtz P."/>
            <person name="Kyrpides N.C."/>
        </authorList>
    </citation>
    <scope>NUCLEOTIDE SEQUENCE [LARGE SCALE GENOMIC DNA]</scope>
    <source>
        <strain evidence="8 9">CV53</strain>
    </source>
</reference>
<dbReference type="InterPro" id="IPR042179">
    <property type="entry name" value="KGD_C_sf"/>
</dbReference>
<dbReference type="Gene3D" id="3.40.50.11610">
    <property type="entry name" value="Multifunctional 2-oxoglutarate metabolism enzyme, C-terminal domain"/>
    <property type="match status" value="1"/>
</dbReference>
<comment type="similarity">
    <text evidence="6">Belongs to the alpha-ketoglutarate dehydrogenase family.</text>
</comment>
<dbReference type="FunFam" id="3.40.50.970:FF:000036">
    <property type="entry name" value="2-oxoglutarate dehydrogenase E1 component"/>
    <property type="match status" value="1"/>
</dbReference>
<dbReference type="NCBIfam" id="NF008907">
    <property type="entry name" value="PRK12270.1"/>
    <property type="match status" value="1"/>
</dbReference>
<feature type="domain" description="Transketolase-like pyrimidine-binding" evidence="7">
    <location>
        <begin position="595"/>
        <end position="791"/>
    </location>
</feature>
<dbReference type="Proteomes" id="UP000295689">
    <property type="component" value="Unassembled WGS sequence"/>
</dbReference>
<name>A0A4R2BEK3_9BACI</name>
<dbReference type="CDD" id="cd02016">
    <property type="entry name" value="TPP_E1_OGDC_like"/>
    <property type="match status" value="1"/>
</dbReference>
<dbReference type="GO" id="GO:0006099">
    <property type="term" value="P:tricarboxylic acid cycle"/>
    <property type="evidence" value="ECO:0007669"/>
    <property type="project" value="TreeGrafter"/>
</dbReference>
<comment type="catalytic activity">
    <reaction evidence="5 6">
        <text>N(6)-[(R)-lipoyl]-L-lysyl-[protein] + 2-oxoglutarate + H(+) = N(6)-[(R)-S(8)-succinyldihydrolipoyl]-L-lysyl-[protein] + CO2</text>
        <dbReference type="Rhea" id="RHEA:12188"/>
        <dbReference type="Rhea" id="RHEA-COMP:10474"/>
        <dbReference type="Rhea" id="RHEA-COMP:20092"/>
        <dbReference type="ChEBI" id="CHEBI:15378"/>
        <dbReference type="ChEBI" id="CHEBI:16526"/>
        <dbReference type="ChEBI" id="CHEBI:16810"/>
        <dbReference type="ChEBI" id="CHEBI:83099"/>
        <dbReference type="ChEBI" id="CHEBI:83120"/>
        <dbReference type="EC" id="1.2.4.2"/>
    </reaction>
</comment>
<dbReference type="RefSeq" id="WP_132006105.1">
    <property type="nucleotide sequence ID" value="NZ_JABUHM010000004.1"/>
</dbReference>
<evidence type="ECO:0000256" key="6">
    <source>
        <dbReference type="HAMAP-Rule" id="MF_01169"/>
    </source>
</evidence>
<evidence type="ECO:0000256" key="4">
    <source>
        <dbReference type="ARBA" id="ARBA00023152"/>
    </source>
</evidence>
<evidence type="ECO:0000256" key="2">
    <source>
        <dbReference type="ARBA" id="ARBA00023002"/>
    </source>
</evidence>
<comment type="caution">
    <text evidence="8">The sequence shown here is derived from an EMBL/GenBank/DDBJ whole genome shotgun (WGS) entry which is preliminary data.</text>
</comment>
<dbReference type="Pfam" id="PF16870">
    <property type="entry name" value="OxoGdeHyase_C"/>
    <property type="match status" value="1"/>
</dbReference>
<dbReference type="GO" id="GO:0005829">
    <property type="term" value="C:cytosol"/>
    <property type="evidence" value="ECO:0007669"/>
    <property type="project" value="TreeGrafter"/>
</dbReference>
<proteinExistence type="inferred from homology"/>
<dbReference type="InterPro" id="IPR029061">
    <property type="entry name" value="THDP-binding"/>
</dbReference>
<evidence type="ECO:0000313" key="8">
    <source>
        <dbReference type="EMBL" id="TCN24903.1"/>
    </source>
</evidence>
<dbReference type="NCBIfam" id="TIGR00239">
    <property type="entry name" value="2oxo_dh_E1"/>
    <property type="match status" value="1"/>
</dbReference>
<dbReference type="EC" id="1.2.4.2" evidence="6"/>
<accession>A0A4R2BEK3</accession>
<dbReference type="InterPro" id="IPR032106">
    <property type="entry name" value="2-oxogl_dehyd_N"/>
</dbReference>
<keyword evidence="3 6" id="KW-0786">Thiamine pyrophosphate</keyword>
<evidence type="ECO:0000313" key="9">
    <source>
        <dbReference type="Proteomes" id="UP000295689"/>
    </source>
</evidence>
<dbReference type="Pfam" id="PF16078">
    <property type="entry name" value="2-oxogl_dehyd_N"/>
    <property type="match status" value="1"/>
</dbReference>
<dbReference type="Pfam" id="PF02779">
    <property type="entry name" value="Transket_pyr"/>
    <property type="match status" value="1"/>
</dbReference>
<keyword evidence="2 6" id="KW-0560">Oxidoreductase</keyword>
<comment type="cofactor">
    <cofactor evidence="1 6">
        <name>thiamine diphosphate</name>
        <dbReference type="ChEBI" id="CHEBI:58937"/>
    </cofactor>
</comment>
<dbReference type="GO" id="GO:0006096">
    <property type="term" value="P:glycolytic process"/>
    <property type="evidence" value="ECO:0007669"/>
    <property type="project" value="UniProtKB-UniRule"/>
</dbReference>
<evidence type="ECO:0000259" key="7">
    <source>
        <dbReference type="SMART" id="SM00861"/>
    </source>
</evidence>
<dbReference type="Pfam" id="PF00676">
    <property type="entry name" value="E1_dh"/>
    <property type="match status" value="1"/>
</dbReference>
<dbReference type="PIRSF" id="PIRSF000157">
    <property type="entry name" value="Oxoglu_dh_E1"/>
    <property type="match status" value="1"/>
</dbReference>
<organism evidence="8 9">
    <name type="scientific">Mesobacillus foraminis</name>
    <dbReference type="NCBI Taxonomy" id="279826"/>
    <lineage>
        <taxon>Bacteria</taxon>
        <taxon>Bacillati</taxon>
        <taxon>Bacillota</taxon>
        <taxon>Bacilli</taxon>
        <taxon>Bacillales</taxon>
        <taxon>Bacillaceae</taxon>
        <taxon>Mesobacillus</taxon>
    </lineage>
</organism>
<keyword evidence="9" id="KW-1185">Reference proteome</keyword>
<dbReference type="InterPro" id="IPR001017">
    <property type="entry name" value="DH_E1"/>
</dbReference>
<keyword evidence="4 6" id="KW-0324">Glycolysis</keyword>
<gene>
    <name evidence="6" type="primary">odhA</name>
    <name evidence="8" type="ORF">EV146_106104</name>
</gene>
<dbReference type="SMART" id="SM00861">
    <property type="entry name" value="Transket_pyr"/>
    <property type="match status" value="1"/>
</dbReference>
<dbReference type="NCBIfam" id="NF006914">
    <property type="entry name" value="PRK09404.1"/>
    <property type="match status" value="1"/>
</dbReference>
<dbReference type="InterPro" id="IPR011603">
    <property type="entry name" value="2oxoglutarate_DH_E1"/>
</dbReference>
<dbReference type="AlphaFoldDB" id="A0A4R2BEK3"/>
<sequence>MKKPGASQASVLSGFHGPNLGYVIELYEKYLEDPNSIDSEMKDYFDQGNIPGYEEKTITPEAPNTFNQPNDTKKIISAIRMADYIRDFGHLSADINPLLAEPQKNPLIEPEEWGLTREDLEKIPANLICPSAPQSVQNGAEAMDHLKKVYTSTIAFEFDQVHDLEEVNWLKEKVENGSVFPSLNTKKRLSLYKRLSEVEEFEKFLHRTFVGQKRFSIEGLDTMVPLLDEVITEAVKDGVTTVNIGMAHRGRLNVLAHVLGKPYEMIFAEFQHAPNKELVPSEGSVGINYGWTGDVKYHLGLDRQIKSESTAKVRLTLANNPSHLEFAGAIVEGFTRAAQDDREQPGSPRQNPSSALAILIHGDAAFPGQGIVAETLNLSRLKGYNTGGTVHVIANNTIGFTTESIDSRSTRYASDLAKGYEIPIIHVNADDPEACVMAAILATDYRSKFGKDFLIDLIGYRRFGHNEMDEPMTTNPLMYKLVHQHPTAKTVYSKKLTEEGVLEEAVSREIETEVLDKLTKAFEKVPRENAHDLSEVEVPHTIEKGLPRIQTAVPLEKLSQINEDLLEWPADFKVFGKLERILKRRLDAFGEGGKIDWALAETMAFASIVSDGTPVRLSGQDSERGTFAHRNIVLHDRETGEQFSPLHALPSAKASFTVHNSPLSEAAVLGFEYGYNVFAPETLVLWEAQYGDFANAAQVIFDQFIAAGRAKWGQKSGLIMLLPHGFEGQGPEHSSARFERFLTLAAENNWTVANLTSAAQYFHILRRQAAILQEEPVRPLVLMTPKSLLRNPLVASAPEEFSEGEFKPIVSQPGLGSEPDKVERVVLCTGKIAVDLAEKVNPETHSWLQILRMEEIYPFPMKLLKEKIRQYPNLKEVIWVQEEPKNMGAWTFVEPRIDYALEDELKVSYIGRRRRSSPAEGEPDIHKIEQARIINEALTK</sequence>
<dbReference type="EMBL" id="SLVV01000006">
    <property type="protein sequence ID" value="TCN24903.1"/>
    <property type="molecule type" value="Genomic_DNA"/>
</dbReference>
<dbReference type="InterPro" id="IPR023784">
    <property type="entry name" value="2oxoglutarate_DH_E1_bac"/>
</dbReference>
<dbReference type="Gene3D" id="1.10.287.1150">
    <property type="entry name" value="TPP helical domain"/>
    <property type="match status" value="1"/>
</dbReference>
<dbReference type="InterPro" id="IPR005475">
    <property type="entry name" value="Transketolase-like_Pyr-bd"/>
</dbReference>
<dbReference type="PANTHER" id="PTHR23152:SF4">
    <property type="entry name" value="2-OXOADIPATE DEHYDROGENASE COMPLEX COMPONENT E1"/>
    <property type="match status" value="1"/>
</dbReference>
<comment type="subunit">
    <text evidence="6">Homodimer. Part of the 2-oxoglutarate dehydrogenase (OGDH) complex composed of E1 (2-oxoglutarate dehydrogenase), E2 (dihydrolipoamide succinyltransferase) and E3 (dihydrolipoamide dehydrogenase); the complex contains multiple copies of the three enzymatic components (E1, E2 and E3).</text>
</comment>
<evidence type="ECO:0000256" key="5">
    <source>
        <dbReference type="ARBA" id="ARBA00051911"/>
    </source>
</evidence>
<dbReference type="GO" id="GO:0004591">
    <property type="term" value="F:oxoglutarate dehydrogenase (succinyl-transferring) activity"/>
    <property type="evidence" value="ECO:0007669"/>
    <property type="project" value="UniProtKB-UniRule"/>
</dbReference>
<comment type="function">
    <text evidence="6">E1 component of the 2-oxoglutarate dehydrogenase (OGDH) complex which catalyzes the decarboxylation of 2-oxoglutarate, the first step in the conversion of 2-oxoglutarate to succinyl-CoA and CO(2).</text>
</comment>
<dbReference type="HAMAP" id="MF_01169">
    <property type="entry name" value="SucA_OdhA"/>
    <property type="match status" value="1"/>
</dbReference>
<evidence type="ECO:0000256" key="1">
    <source>
        <dbReference type="ARBA" id="ARBA00001964"/>
    </source>
</evidence>
<dbReference type="Gene3D" id="3.40.50.970">
    <property type="match status" value="1"/>
</dbReference>
<dbReference type="GO" id="GO:0045252">
    <property type="term" value="C:oxoglutarate dehydrogenase complex"/>
    <property type="evidence" value="ECO:0007669"/>
    <property type="project" value="TreeGrafter"/>
</dbReference>
<dbReference type="InterPro" id="IPR031717">
    <property type="entry name" value="ODO-1/KGD_C"/>
</dbReference>